<gene>
    <name evidence="1" type="ORF">S03H2_52087</name>
</gene>
<comment type="caution">
    <text evidence="1">The sequence shown here is derived from an EMBL/GenBank/DDBJ whole genome shotgun (WGS) entry which is preliminary data.</text>
</comment>
<reference evidence="1" key="1">
    <citation type="journal article" date="2014" name="Front. Microbiol.">
        <title>High frequency of phylogenetically diverse reductive dehalogenase-homologous genes in deep subseafloor sedimentary metagenomes.</title>
        <authorList>
            <person name="Kawai M."/>
            <person name="Futagami T."/>
            <person name="Toyoda A."/>
            <person name="Takaki Y."/>
            <person name="Nishi S."/>
            <person name="Hori S."/>
            <person name="Arai W."/>
            <person name="Tsubouchi T."/>
            <person name="Morono Y."/>
            <person name="Uchiyama I."/>
            <person name="Ito T."/>
            <person name="Fujiyama A."/>
            <person name="Inagaki F."/>
            <person name="Takami H."/>
        </authorList>
    </citation>
    <scope>NUCLEOTIDE SEQUENCE</scope>
    <source>
        <strain evidence="1">Expedition CK06-06</strain>
    </source>
</reference>
<proteinExistence type="predicted"/>
<evidence type="ECO:0000313" key="1">
    <source>
        <dbReference type="EMBL" id="GAH63495.1"/>
    </source>
</evidence>
<accession>X1I2I4</accession>
<dbReference type="AlphaFoldDB" id="X1I2I4"/>
<organism evidence="1">
    <name type="scientific">marine sediment metagenome</name>
    <dbReference type="NCBI Taxonomy" id="412755"/>
    <lineage>
        <taxon>unclassified sequences</taxon>
        <taxon>metagenomes</taxon>
        <taxon>ecological metagenomes</taxon>
    </lineage>
</organism>
<sequence length="84" mass="10041">MPNGEDWLRDPLRKIENGSYKRRKLKNLQDDKQNDLWWNFHFATRLKLDGADYFCRQLLGAASRPDELGLPLLAHRQLKWYLDA</sequence>
<feature type="non-terminal residue" evidence="1">
    <location>
        <position position="84"/>
    </location>
</feature>
<name>X1I2I4_9ZZZZ</name>
<protein>
    <submittedName>
        <fullName evidence="1">Uncharacterized protein</fullName>
    </submittedName>
</protein>
<dbReference type="EMBL" id="BARU01033079">
    <property type="protein sequence ID" value="GAH63495.1"/>
    <property type="molecule type" value="Genomic_DNA"/>
</dbReference>